<dbReference type="InterPro" id="IPR047647">
    <property type="entry name" value="ISAs1_transpos"/>
</dbReference>
<feature type="domain" description="Transposase IS4-like" evidence="1">
    <location>
        <begin position="6"/>
        <end position="148"/>
    </location>
</feature>
<gene>
    <name evidence="2" type="ORF">BamMEX5DRAFT_7077</name>
</gene>
<dbReference type="NCBIfam" id="NF033564">
    <property type="entry name" value="transpos_ISAs1"/>
    <property type="match status" value="1"/>
</dbReference>
<dbReference type="Pfam" id="PF01609">
    <property type="entry name" value="DDE_Tnp_1"/>
    <property type="match status" value="1"/>
</dbReference>
<reference evidence="2 3" key="1">
    <citation type="submission" date="2008-03" db="EMBL/GenBank/DDBJ databases">
        <title>Sequencing of the draft genome and assembly of Burkholderia ambifaria MEX-5.</title>
        <authorList>
            <consortium name="US DOE Joint Genome Institute (JGI-PGF)"/>
            <person name="Copeland A."/>
            <person name="Lucas S."/>
            <person name="Lapidus A."/>
            <person name="Glavina del Rio T."/>
            <person name="Dalin E."/>
            <person name="Tice H."/>
            <person name="Bruce D."/>
            <person name="Goodwin L."/>
            <person name="Pitluck S."/>
            <person name="Larimer F."/>
            <person name="Land M.L."/>
            <person name="Hauser L."/>
            <person name="Tiedje J."/>
            <person name="Richardson P."/>
        </authorList>
    </citation>
    <scope>NUCLEOTIDE SEQUENCE [LARGE SCALE GENOMIC DNA]</scope>
    <source>
        <strain evidence="2 3">MEX-5</strain>
    </source>
</reference>
<accession>B1TH11</accession>
<protein>
    <submittedName>
        <fullName evidence="2">Transposase IS4 family protein</fullName>
    </submittedName>
</protein>
<sequence length="186" mass="21070">MLAVKDNQSTLLSRIRYALDAAEHFALVYRSASDHREVDKGHGRIETRRCLALDFPGPFEPDLWPGLQSIPMVESTREIGDTVTTGRRYYVSSLPADAVRIAHAVRAHWGIESMHWVLDVTFNEDQCRTRLENAAQNFAILRRIATTLIRRDNSTKAGIRIRRLKAGASDDYRAQLLGLKTLKKPS</sequence>
<evidence type="ECO:0000313" key="2">
    <source>
        <dbReference type="EMBL" id="EDT37146.1"/>
    </source>
</evidence>
<evidence type="ECO:0000259" key="1">
    <source>
        <dbReference type="Pfam" id="PF01609"/>
    </source>
</evidence>
<dbReference type="PATRIC" id="fig|396597.7.peg.165"/>
<dbReference type="GO" id="GO:0004803">
    <property type="term" value="F:transposase activity"/>
    <property type="evidence" value="ECO:0007669"/>
    <property type="project" value="InterPro"/>
</dbReference>
<dbReference type="InterPro" id="IPR051698">
    <property type="entry name" value="Transposase_11-like"/>
</dbReference>
<dbReference type="EMBL" id="ABLK01000597">
    <property type="protein sequence ID" value="EDT37146.1"/>
    <property type="molecule type" value="Genomic_DNA"/>
</dbReference>
<name>B1TH11_9BURK</name>
<evidence type="ECO:0000313" key="3">
    <source>
        <dbReference type="Proteomes" id="UP000004814"/>
    </source>
</evidence>
<comment type="caution">
    <text evidence="2">The sequence shown here is derived from an EMBL/GenBank/DDBJ whole genome shotgun (WGS) entry which is preliminary data.</text>
</comment>
<proteinExistence type="predicted"/>
<dbReference type="InterPro" id="IPR002559">
    <property type="entry name" value="Transposase_11"/>
</dbReference>
<dbReference type="GO" id="GO:0006313">
    <property type="term" value="P:DNA transposition"/>
    <property type="evidence" value="ECO:0007669"/>
    <property type="project" value="InterPro"/>
</dbReference>
<dbReference type="AlphaFoldDB" id="B1TH11"/>
<dbReference type="PANTHER" id="PTHR30298:SF0">
    <property type="entry name" value="PROTEIN YBFL-RELATED"/>
    <property type="match status" value="1"/>
</dbReference>
<dbReference type="PANTHER" id="PTHR30298">
    <property type="entry name" value="H REPEAT-ASSOCIATED PREDICTED TRANSPOSASE"/>
    <property type="match status" value="1"/>
</dbReference>
<dbReference type="Proteomes" id="UP000004814">
    <property type="component" value="Unassembled WGS sequence"/>
</dbReference>
<dbReference type="GO" id="GO:0003677">
    <property type="term" value="F:DNA binding"/>
    <property type="evidence" value="ECO:0007669"/>
    <property type="project" value="InterPro"/>
</dbReference>
<organism evidence="2 3">
    <name type="scientific">Burkholderia ambifaria MEX-5</name>
    <dbReference type="NCBI Taxonomy" id="396597"/>
    <lineage>
        <taxon>Bacteria</taxon>
        <taxon>Pseudomonadati</taxon>
        <taxon>Pseudomonadota</taxon>
        <taxon>Betaproteobacteria</taxon>
        <taxon>Burkholderiales</taxon>
        <taxon>Burkholderiaceae</taxon>
        <taxon>Burkholderia</taxon>
        <taxon>Burkholderia cepacia complex</taxon>
    </lineage>
</organism>